<dbReference type="InterPro" id="IPR001173">
    <property type="entry name" value="Glyco_trans_2-like"/>
</dbReference>
<dbReference type="GO" id="GO:0044010">
    <property type="term" value="P:single-species biofilm formation"/>
    <property type="evidence" value="ECO:0007669"/>
    <property type="project" value="TreeGrafter"/>
</dbReference>
<dbReference type="SUPFAM" id="SSF53448">
    <property type="entry name" value="Nucleotide-diphospho-sugar transferases"/>
    <property type="match status" value="1"/>
</dbReference>
<evidence type="ECO:0000259" key="1">
    <source>
        <dbReference type="Pfam" id="PF00535"/>
    </source>
</evidence>
<protein>
    <submittedName>
        <fullName evidence="2">Glycosyl transferase family protein</fullName>
    </submittedName>
</protein>
<keyword evidence="3" id="KW-1185">Reference proteome</keyword>
<dbReference type="PANTHER" id="PTHR43685:SF13">
    <property type="entry name" value="O ANTIGEN BIOSYNTHESIS RHAMNOSYLTRANSFERASE RFBN"/>
    <property type="match status" value="1"/>
</dbReference>
<dbReference type="EMBL" id="AKGD01000001">
    <property type="protein sequence ID" value="EIT71949.1"/>
    <property type="molecule type" value="Genomic_DNA"/>
</dbReference>
<dbReference type="InterPro" id="IPR050834">
    <property type="entry name" value="Glycosyltransf_2"/>
</dbReference>
<gene>
    <name evidence="2" type="ORF">WQQ_20860</name>
</gene>
<reference evidence="2 3" key="1">
    <citation type="journal article" date="2012" name="J. Bacteriol.">
        <title>Genome Sequence of n-Alkane-Degrading Hydrocarboniphaga effusa Strain AP103T (ATCC BAA-332T).</title>
        <authorList>
            <person name="Chang H.K."/>
            <person name="Zylstra G.J."/>
            <person name="Chae J.C."/>
        </authorList>
    </citation>
    <scope>NUCLEOTIDE SEQUENCE [LARGE SCALE GENOMIC DNA]</scope>
    <source>
        <strain evidence="2 3">AP103</strain>
    </source>
</reference>
<dbReference type="InterPro" id="IPR029044">
    <property type="entry name" value="Nucleotide-diphossugar_trans"/>
</dbReference>
<keyword evidence="2" id="KW-0808">Transferase</keyword>
<dbReference type="STRING" id="1172194.WQQ_20860"/>
<comment type="caution">
    <text evidence="2">The sequence shown here is derived from an EMBL/GenBank/DDBJ whole genome shotgun (WGS) entry which is preliminary data.</text>
</comment>
<dbReference type="PANTHER" id="PTHR43685">
    <property type="entry name" value="GLYCOSYLTRANSFERASE"/>
    <property type="match status" value="1"/>
</dbReference>
<evidence type="ECO:0000313" key="3">
    <source>
        <dbReference type="Proteomes" id="UP000003704"/>
    </source>
</evidence>
<accession>I7ZJ75</accession>
<dbReference type="Gene3D" id="3.90.550.10">
    <property type="entry name" value="Spore Coat Polysaccharide Biosynthesis Protein SpsA, Chain A"/>
    <property type="match status" value="1"/>
</dbReference>
<sequence>MAPTQILIIDSSSRDSTATSFREFGARVVVIPQSEFNHGGTRRLGTDLTAPSEFIIFLTQDAIPAHPEAFSKLLAAFANPTVGMAYGRQLPRRTARAIERHARMTNYPASETEIRNFEDRAKLGVKTTFCSNSFAAYRRSSLLDVGGFPQDAPFAEDQITAGKMLLKGWSVAYAGDACVTHSHGYSIAEEFRRYFDIGVFHARNSWLLESFGRAEGEGLRFIGSEMRYLLRHEPWSIAEAVAKTFAKYGAYRLGLVEHLFAPKIKAHLSMFPAYWQARSK</sequence>
<dbReference type="Pfam" id="PF00535">
    <property type="entry name" value="Glycos_transf_2"/>
    <property type="match status" value="1"/>
</dbReference>
<dbReference type="AlphaFoldDB" id="I7ZJ75"/>
<organism evidence="2 3">
    <name type="scientific">Hydrocarboniphaga effusa AP103</name>
    <dbReference type="NCBI Taxonomy" id="1172194"/>
    <lineage>
        <taxon>Bacteria</taxon>
        <taxon>Pseudomonadati</taxon>
        <taxon>Pseudomonadota</taxon>
        <taxon>Gammaproteobacteria</taxon>
        <taxon>Nevskiales</taxon>
        <taxon>Nevskiaceae</taxon>
        <taxon>Hydrocarboniphaga</taxon>
    </lineage>
</organism>
<evidence type="ECO:0000313" key="2">
    <source>
        <dbReference type="EMBL" id="EIT71949.1"/>
    </source>
</evidence>
<proteinExistence type="predicted"/>
<dbReference type="Proteomes" id="UP000003704">
    <property type="component" value="Unassembled WGS sequence"/>
</dbReference>
<dbReference type="PATRIC" id="fig|1172194.4.peg.2022"/>
<name>I7ZJ75_9GAMM</name>
<feature type="domain" description="Glycosyltransferase 2-like" evidence="1">
    <location>
        <begin position="4"/>
        <end position="143"/>
    </location>
</feature>
<dbReference type="GO" id="GO:0016740">
    <property type="term" value="F:transferase activity"/>
    <property type="evidence" value="ECO:0007669"/>
    <property type="project" value="UniProtKB-KW"/>
</dbReference>